<protein>
    <recommendedName>
        <fullName evidence="5">Pectate lyase superfamily protein domain-containing protein</fullName>
    </recommendedName>
</protein>
<evidence type="ECO:0000259" key="2">
    <source>
        <dbReference type="Pfam" id="PF13229"/>
    </source>
</evidence>
<sequence>MIRSLAVPLICRPLASPSVRRRSSRRKAPLHALLAVLSLLLGSTSLPASATNWWTPTPSLTIGAATINVRNAGALGDGVHNDTAAFQAAINALPSTGGTIVVPPGRYMIDATRSISLRSHTRLKMDVAAQLVAFPNSQSRYYVVKAWKLTDVEISGGQIVGDRVRHVGTAGEWGMGLDILASSKVYVHDLKVSDCWGDGIYVGAIGSPGSAVPSSDVTLNRVSSSNNRRQGLSFGPVARAYVVNSTFLNSNGTAPQAGIDIEPSTQGNSKDVRIEASTMTGNLGNGLELHDHVSGLVVKSSTIKRNNGFGILSVGAYKAWIAVNTIAENGLDGVAVTSTTHDVKITGNTINYNSTRWFYANNKSIYTLTSSARDLRIDSTTSGIYLASNVLSPKP</sequence>
<name>A0A160N218_9GAMM</name>
<dbReference type="InterPro" id="IPR051801">
    <property type="entry name" value="GH28_Enzymes"/>
</dbReference>
<dbReference type="InterPro" id="IPR012334">
    <property type="entry name" value="Pectin_lyas_fold"/>
</dbReference>
<dbReference type="InterPro" id="IPR024535">
    <property type="entry name" value="RHGA/B-epi-like_pectate_lyase"/>
</dbReference>
<dbReference type="SMART" id="SM00710">
    <property type="entry name" value="PbH1"/>
    <property type="match status" value="7"/>
</dbReference>
<dbReference type="InterPro" id="IPR006626">
    <property type="entry name" value="PbH1"/>
</dbReference>
<reference evidence="3 4" key="1">
    <citation type="submission" date="2016-02" db="EMBL/GenBank/DDBJ databases">
        <title>Complete genome sequencing and analysis of ATSB10, Dyella thiooxydans isolated from rhizosphere soil of sunflower (Helianthus annuus L.).</title>
        <authorList>
            <person name="Lee Y."/>
            <person name="Hwangbo K."/>
            <person name="Chung H."/>
            <person name="Yoo J."/>
            <person name="Kim K.Y."/>
            <person name="Sa T.M."/>
            <person name="Um Y."/>
            <person name="Madhaiyan M."/>
        </authorList>
    </citation>
    <scope>NUCLEOTIDE SEQUENCE [LARGE SCALE GENOMIC DNA]</scope>
    <source>
        <strain evidence="3 4">ATSB10</strain>
    </source>
</reference>
<dbReference type="Pfam" id="PF12708">
    <property type="entry name" value="Pect-lyase_RHGA_epim"/>
    <property type="match status" value="1"/>
</dbReference>
<dbReference type="Proteomes" id="UP000077255">
    <property type="component" value="Chromosome"/>
</dbReference>
<evidence type="ECO:0000313" key="4">
    <source>
        <dbReference type="Proteomes" id="UP000077255"/>
    </source>
</evidence>
<dbReference type="Pfam" id="PF13229">
    <property type="entry name" value="Beta_helix"/>
    <property type="match status" value="1"/>
</dbReference>
<dbReference type="InterPro" id="IPR039448">
    <property type="entry name" value="Beta_helix"/>
</dbReference>
<dbReference type="InterPro" id="IPR011050">
    <property type="entry name" value="Pectin_lyase_fold/virulence"/>
</dbReference>
<proteinExistence type="predicted"/>
<dbReference type="PANTHER" id="PTHR31339">
    <property type="entry name" value="PECTIN LYASE-RELATED"/>
    <property type="match status" value="1"/>
</dbReference>
<evidence type="ECO:0000313" key="3">
    <source>
        <dbReference type="EMBL" id="AND69810.1"/>
    </source>
</evidence>
<dbReference type="RefSeq" id="WP_169816715.1">
    <property type="nucleotide sequence ID" value="NZ_CP014841.1"/>
</dbReference>
<dbReference type="AlphaFoldDB" id="A0A160N218"/>
<feature type="domain" description="Right handed beta helix" evidence="2">
    <location>
        <begin position="268"/>
        <end position="368"/>
    </location>
</feature>
<dbReference type="EMBL" id="CP014841">
    <property type="protein sequence ID" value="AND69810.1"/>
    <property type="molecule type" value="Genomic_DNA"/>
</dbReference>
<evidence type="ECO:0000259" key="1">
    <source>
        <dbReference type="Pfam" id="PF12708"/>
    </source>
</evidence>
<gene>
    <name evidence="3" type="ORF">ATSB10_23560</name>
</gene>
<dbReference type="SUPFAM" id="SSF51126">
    <property type="entry name" value="Pectin lyase-like"/>
    <property type="match status" value="2"/>
</dbReference>
<dbReference type="KEGG" id="dtx:ATSB10_23560"/>
<dbReference type="Gene3D" id="2.160.20.10">
    <property type="entry name" value="Single-stranded right-handed beta-helix, Pectin lyase-like"/>
    <property type="match status" value="1"/>
</dbReference>
<dbReference type="PATRIC" id="fig|445710.3.peg.2350"/>
<organism evidence="3 4">
    <name type="scientific">Dyella thiooxydans</name>
    <dbReference type="NCBI Taxonomy" id="445710"/>
    <lineage>
        <taxon>Bacteria</taxon>
        <taxon>Pseudomonadati</taxon>
        <taxon>Pseudomonadota</taxon>
        <taxon>Gammaproteobacteria</taxon>
        <taxon>Lysobacterales</taxon>
        <taxon>Rhodanobacteraceae</taxon>
        <taxon>Dyella</taxon>
    </lineage>
</organism>
<keyword evidence="4" id="KW-1185">Reference proteome</keyword>
<feature type="domain" description="Rhamnogalacturonase A/B/Epimerase-like pectate lyase" evidence="1">
    <location>
        <begin position="67"/>
        <end position="121"/>
    </location>
</feature>
<evidence type="ECO:0008006" key="5">
    <source>
        <dbReference type="Google" id="ProtNLM"/>
    </source>
</evidence>
<accession>A0A160N218</accession>